<name>A0A317E0M8_9PROT</name>
<protein>
    <submittedName>
        <fullName evidence="2">SAM-dependent methyltransferase</fullName>
    </submittedName>
</protein>
<dbReference type="AlphaFoldDB" id="A0A317E0M8"/>
<dbReference type="InterPro" id="IPR041698">
    <property type="entry name" value="Methyltransf_25"/>
</dbReference>
<dbReference type="CDD" id="cd02440">
    <property type="entry name" value="AdoMet_MTases"/>
    <property type="match status" value="1"/>
</dbReference>
<proteinExistence type="predicted"/>
<dbReference type="SUPFAM" id="SSF53335">
    <property type="entry name" value="S-adenosyl-L-methionine-dependent methyltransferases"/>
    <property type="match status" value="1"/>
</dbReference>
<evidence type="ECO:0000313" key="3">
    <source>
        <dbReference type="Proteomes" id="UP000245461"/>
    </source>
</evidence>
<dbReference type="Proteomes" id="UP000245461">
    <property type="component" value="Unassembled WGS sequence"/>
</dbReference>
<keyword evidence="2" id="KW-0808">Transferase</keyword>
<dbReference type="GO" id="GO:0008168">
    <property type="term" value="F:methyltransferase activity"/>
    <property type="evidence" value="ECO:0007669"/>
    <property type="project" value="UniProtKB-KW"/>
</dbReference>
<dbReference type="GO" id="GO:0032259">
    <property type="term" value="P:methylation"/>
    <property type="evidence" value="ECO:0007669"/>
    <property type="project" value="UniProtKB-KW"/>
</dbReference>
<organism evidence="2 3">
    <name type="scientific">Zavarzinia aquatilis</name>
    <dbReference type="NCBI Taxonomy" id="2211142"/>
    <lineage>
        <taxon>Bacteria</taxon>
        <taxon>Pseudomonadati</taxon>
        <taxon>Pseudomonadota</taxon>
        <taxon>Alphaproteobacteria</taxon>
        <taxon>Rhodospirillales</taxon>
        <taxon>Zavarziniaceae</taxon>
        <taxon>Zavarzinia</taxon>
    </lineage>
</organism>
<keyword evidence="2" id="KW-0489">Methyltransferase</keyword>
<sequence length="271" mass="30156">MSDRHDANRRHWDEVTALHRDSAFYDVEGFLAGRCTVGPLEREALSPLLRKSLLHLQCHFGLDTLSLLRLGASRVTGVDISPAAIREAESLAEKLKLSAWADFVEADVAALDLGSRFDRIFTSHGAINWLSDIGAWGRVIARHLAPDGLFYMMEAHPLGLALDVDETGRLYQRFDYFHKDEPVALDGVPDYAVPDYVPREAGLGWTWTIADIMAALEAAGLTVFEFREYPFAAWAALPGMVPDKSRAYWHRPAEAGPDTPLLFSLKARHTA</sequence>
<reference evidence="2 3" key="1">
    <citation type="submission" date="2018-05" db="EMBL/GenBank/DDBJ databases">
        <title>Zavarzinia sp. HR-AS.</title>
        <authorList>
            <person name="Lee Y."/>
            <person name="Jeon C.O."/>
        </authorList>
    </citation>
    <scope>NUCLEOTIDE SEQUENCE [LARGE SCALE GENOMIC DNA]</scope>
    <source>
        <strain evidence="2 3">HR-AS</strain>
    </source>
</reference>
<evidence type="ECO:0000259" key="1">
    <source>
        <dbReference type="Pfam" id="PF13649"/>
    </source>
</evidence>
<dbReference type="EMBL" id="QGLE01000010">
    <property type="protein sequence ID" value="PWR20192.1"/>
    <property type="molecule type" value="Genomic_DNA"/>
</dbReference>
<evidence type="ECO:0000313" key="2">
    <source>
        <dbReference type="EMBL" id="PWR20192.1"/>
    </source>
</evidence>
<comment type="caution">
    <text evidence="2">The sequence shown here is derived from an EMBL/GenBank/DDBJ whole genome shotgun (WGS) entry which is preliminary data.</text>
</comment>
<feature type="domain" description="Methyltransferase" evidence="1">
    <location>
        <begin position="54"/>
        <end position="148"/>
    </location>
</feature>
<accession>A0A317E0M8</accession>
<dbReference type="Gene3D" id="3.40.50.150">
    <property type="entry name" value="Vaccinia Virus protein VP39"/>
    <property type="match status" value="1"/>
</dbReference>
<dbReference type="InterPro" id="IPR029063">
    <property type="entry name" value="SAM-dependent_MTases_sf"/>
</dbReference>
<dbReference type="Pfam" id="PF13649">
    <property type="entry name" value="Methyltransf_25"/>
    <property type="match status" value="1"/>
</dbReference>
<dbReference type="RefSeq" id="WP_109907190.1">
    <property type="nucleotide sequence ID" value="NZ_QGLE01000010.1"/>
</dbReference>
<dbReference type="OrthoDB" id="8385759at2"/>
<gene>
    <name evidence="2" type="ORF">DKG74_16045</name>
</gene>
<keyword evidence="3" id="KW-1185">Reference proteome</keyword>